<evidence type="ECO:0000313" key="2">
    <source>
        <dbReference type="EMBL" id="GAA54013.1"/>
    </source>
</evidence>
<keyword evidence="3" id="KW-1185">Reference proteome</keyword>
<feature type="region of interest" description="Disordered" evidence="1">
    <location>
        <begin position="498"/>
        <end position="518"/>
    </location>
</feature>
<reference key="2">
    <citation type="submission" date="2011-10" db="EMBL/GenBank/DDBJ databases">
        <title>The genome and transcriptome sequence of Clonorchis sinensis provide insights into the carcinogenic liver fluke.</title>
        <authorList>
            <person name="Wang X."/>
            <person name="Huang Y."/>
            <person name="Chen W."/>
            <person name="Liu H."/>
            <person name="Guo L."/>
            <person name="Chen Y."/>
            <person name="Luo F."/>
            <person name="Zhou W."/>
            <person name="Sun J."/>
            <person name="Mao Q."/>
            <person name="Liang P."/>
            <person name="Zhou C."/>
            <person name="Tian Y."/>
            <person name="Men J."/>
            <person name="Lv X."/>
            <person name="Huang L."/>
            <person name="Zhou J."/>
            <person name="Hu Y."/>
            <person name="Li R."/>
            <person name="Zhang F."/>
            <person name="Lei H."/>
            <person name="Li X."/>
            <person name="Hu X."/>
            <person name="Liang C."/>
            <person name="Xu J."/>
            <person name="Wu Z."/>
            <person name="Yu X."/>
        </authorList>
    </citation>
    <scope>NUCLEOTIDE SEQUENCE</scope>
    <source>
        <strain>Henan</strain>
    </source>
</reference>
<evidence type="ECO:0000256" key="1">
    <source>
        <dbReference type="SAM" id="MobiDB-lite"/>
    </source>
</evidence>
<proteinExistence type="predicted"/>
<sequence length="548" mass="62083">MTILNGSCNMFVYGTVRESSARTFKVTEHADSHAITSLRDGARNQVSTYFNVLQTKGYIYRIGSVISTKEDAFTRQSFWREKKFYQIKLVYIFRNVTENISKQSYRDYVTDKSHWLQCLDISHADVGVIELKLPYAQLVLLMTMSRPCVRSEIAIMSPVNTVCSLRPSMDHNRCGRSDCLSNVRRGMRCHTCKARWQFKGTGLPDDQSQKVRCKCSVLVGILEAKLELPSKAPADANTKNAETWAKVDKELSSVNDYLALFTPGRLAEIKVIQLSDALSPRAPTVKASNMTTANRNTPRKLLGHTGSGNSGVHTCTKEKRLQPNELHTIRQNRKLLARFKHLFATHCGWKARRAAPILSFSVWSAVASRVLRKMTNSLYEPLSNSPPAATHLLLVCDFNAPKPPWMEPQHVGSSELFAAALTKVVQKSAWSQHVVEPDRYRHFVDQVSITAPLGHSDNCVLAFGFICYWDRNPEPQMWLQSFCRTDFSGMRILLEQASTQPDEPQATQRDSVPSGKQVSTVFKKLTARDREDELAFRKMRNRCKSEIR</sequence>
<organism evidence="2 3">
    <name type="scientific">Clonorchis sinensis</name>
    <name type="common">Chinese liver fluke</name>
    <dbReference type="NCBI Taxonomy" id="79923"/>
    <lineage>
        <taxon>Eukaryota</taxon>
        <taxon>Metazoa</taxon>
        <taxon>Spiralia</taxon>
        <taxon>Lophotrochozoa</taxon>
        <taxon>Platyhelminthes</taxon>
        <taxon>Trematoda</taxon>
        <taxon>Digenea</taxon>
        <taxon>Opisthorchiida</taxon>
        <taxon>Opisthorchiata</taxon>
        <taxon>Opisthorchiidae</taxon>
        <taxon>Clonorchis</taxon>
    </lineage>
</organism>
<feature type="region of interest" description="Disordered" evidence="1">
    <location>
        <begin position="295"/>
        <end position="315"/>
    </location>
</feature>
<accession>G7YM32</accession>
<reference evidence="2" key="1">
    <citation type="journal article" date="2011" name="Genome Biol.">
        <title>The draft genome of the carcinogenic human liver fluke Clonorchis sinensis.</title>
        <authorList>
            <person name="Wang X."/>
            <person name="Chen W."/>
            <person name="Huang Y."/>
            <person name="Sun J."/>
            <person name="Men J."/>
            <person name="Liu H."/>
            <person name="Luo F."/>
            <person name="Guo L."/>
            <person name="Lv X."/>
            <person name="Deng C."/>
            <person name="Zhou C."/>
            <person name="Fan Y."/>
            <person name="Li X."/>
            <person name="Huang L."/>
            <person name="Hu Y."/>
            <person name="Liang C."/>
            <person name="Hu X."/>
            <person name="Xu J."/>
            <person name="Yu X."/>
        </authorList>
    </citation>
    <scope>NUCLEOTIDE SEQUENCE [LARGE SCALE GENOMIC DNA]</scope>
    <source>
        <strain evidence="2">Henan</strain>
    </source>
</reference>
<gene>
    <name evidence="2" type="ORF">CLF_111899</name>
</gene>
<evidence type="ECO:0000313" key="3">
    <source>
        <dbReference type="Proteomes" id="UP000008909"/>
    </source>
</evidence>
<dbReference type="Proteomes" id="UP000008909">
    <property type="component" value="Unassembled WGS sequence"/>
</dbReference>
<dbReference type="EMBL" id="DF143685">
    <property type="protein sequence ID" value="GAA54013.1"/>
    <property type="molecule type" value="Genomic_DNA"/>
</dbReference>
<dbReference type="AlphaFoldDB" id="G7YM32"/>
<name>G7YM32_CLOSI</name>
<protein>
    <submittedName>
        <fullName evidence="2">Uncharacterized protein</fullName>
    </submittedName>
</protein>